<protein>
    <submittedName>
        <fullName evidence="2">Uncharacterized protein</fullName>
    </submittedName>
</protein>
<dbReference type="RefSeq" id="WP_011844827.1">
    <property type="nucleotide sequence ID" value="NZ_CP109831.1"/>
</dbReference>
<keyword evidence="3" id="KW-1185">Reference proteome</keyword>
<reference evidence="2" key="1">
    <citation type="submission" date="2022-10" db="EMBL/GenBank/DDBJ databases">
        <title>Complete genome of Methanoculleus submarinus DSM 15122.</title>
        <authorList>
            <person name="Chen S.-C."/>
            <person name="Lai S.-J."/>
            <person name="You Y.-T."/>
        </authorList>
    </citation>
    <scope>NUCLEOTIDE SEQUENCE</scope>
    <source>
        <strain evidence="2">DSM 15122</strain>
    </source>
</reference>
<evidence type="ECO:0000313" key="2">
    <source>
        <dbReference type="EMBL" id="UYU19302.1"/>
    </source>
</evidence>
<accession>A0AAX3EB23</accession>
<sequence length="322" mass="33318">MTPDRQTTLQNLRRLLPSSLFAGLVGGGLLVVLPTYVHTWFWGGIVCYNHGLFDTIGTFQGLVLGILSLLLTGMLPVALQRESGMKRDFAVLAGGIAGCVAILVNYLHSQITSIFGHGYAPELSDILAAIIFPFANHALPLLAIGLAMAALAALGAFVISFIRERAAGPNEGAATSRLLLCSTAAIILVIVVLPPLAAHAMLDVGMIDVNPRTALMTTLVSAERTAPDAIVLTVREGPPATIFDHRKPFSVMMNGVDVSDASACTASGFAATVDPPGGLSAAKGSEAAWTGTGVLNNGTPVDVVVMAHGVDGSDLIVMNLGV</sequence>
<evidence type="ECO:0000256" key="1">
    <source>
        <dbReference type="SAM" id="Phobius"/>
    </source>
</evidence>
<feature type="transmembrane region" description="Helical" evidence="1">
    <location>
        <begin position="174"/>
        <end position="197"/>
    </location>
</feature>
<dbReference type="GeneID" id="4846519"/>
<feature type="transmembrane region" description="Helical" evidence="1">
    <location>
        <begin position="89"/>
        <end position="108"/>
    </location>
</feature>
<organism evidence="2 3">
    <name type="scientific">Methanoculleus submarinus</name>
    <dbReference type="NCBI Taxonomy" id="204050"/>
    <lineage>
        <taxon>Archaea</taxon>
        <taxon>Methanobacteriati</taxon>
        <taxon>Methanobacteriota</taxon>
        <taxon>Stenosarchaea group</taxon>
        <taxon>Methanomicrobia</taxon>
        <taxon>Methanomicrobiales</taxon>
        <taxon>Methanomicrobiaceae</taxon>
        <taxon>Methanoculleus</taxon>
    </lineage>
</organism>
<gene>
    <name evidence="2" type="ORF">OH143_04215</name>
</gene>
<keyword evidence="1" id="KW-0812">Transmembrane</keyword>
<proteinExistence type="predicted"/>
<feature type="transmembrane region" description="Helical" evidence="1">
    <location>
        <begin position="20"/>
        <end position="37"/>
    </location>
</feature>
<dbReference type="Proteomes" id="UP001156196">
    <property type="component" value="Chromosome"/>
</dbReference>
<dbReference type="EMBL" id="CP109831">
    <property type="protein sequence ID" value="UYU19302.1"/>
    <property type="molecule type" value="Genomic_DNA"/>
</dbReference>
<dbReference type="KEGG" id="msum:OH143_04215"/>
<keyword evidence="1" id="KW-1133">Transmembrane helix</keyword>
<dbReference type="AlphaFoldDB" id="A0AAX3EB23"/>
<evidence type="ECO:0000313" key="3">
    <source>
        <dbReference type="Proteomes" id="UP001156196"/>
    </source>
</evidence>
<keyword evidence="1" id="KW-0472">Membrane</keyword>
<dbReference type="GeneID" id="76730069"/>
<feature type="transmembrane region" description="Helical" evidence="1">
    <location>
        <begin position="57"/>
        <end position="77"/>
    </location>
</feature>
<name>A0AAX3EB23_9EURY</name>
<feature type="transmembrane region" description="Helical" evidence="1">
    <location>
        <begin position="141"/>
        <end position="162"/>
    </location>
</feature>